<gene>
    <name evidence="6" type="ORF">ACG00X_02680</name>
</gene>
<dbReference type="Proteomes" id="UP001606305">
    <property type="component" value="Unassembled WGS sequence"/>
</dbReference>
<evidence type="ECO:0000256" key="1">
    <source>
        <dbReference type="ARBA" id="ARBA00023015"/>
    </source>
</evidence>
<comment type="caution">
    <text evidence="6">The sequence shown here is derived from an EMBL/GenBank/DDBJ whole genome shotgun (WGS) entry which is preliminary data.</text>
</comment>
<feature type="domain" description="HTH tetR-type" evidence="5">
    <location>
        <begin position="6"/>
        <end position="66"/>
    </location>
</feature>
<dbReference type="InterPro" id="IPR036271">
    <property type="entry name" value="Tet_transcr_reg_TetR-rel_C_sf"/>
</dbReference>
<dbReference type="Pfam" id="PF00440">
    <property type="entry name" value="TetR_N"/>
    <property type="match status" value="1"/>
</dbReference>
<dbReference type="PROSITE" id="PS50977">
    <property type="entry name" value="HTH_TETR_2"/>
    <property type="match status" value="1"/>
</dbReference>
<keyword evidence="1" id="KW-0805">Transcription regulation</keyword>
<evidence type="ECO:0000259" key="5">
    <source>
        <dbReference type="PROSITE" id="PS50977"/>
    </source>
</evidence>
<keyword evidence="7" id="KW-1185">Reference proteome</keyword>
<name>A0ABW7G1E9_9BURK</name>
<evidence type="ECO:0000256" key="3">
    <source>
        <dbReference type="ARBA" id="ARBA00023163"/>
    </source>
</evidence>
<keyword evidence="2 4" id="KW-0238">DNA-binding</keyword>
<dbReference type="InterPro" id="IPR054156">
    <property type="entry name" value="YxaF_TetR_C"/>
</dbReference>
<dbReference type="EMBL" id="JBIGIA010000002">
    <property type="protein sequence ID" value="MFG6455728.1"/>
    <property type="molecule type" value="Genomic_DNA"/>
</dbReference>
<organism evidence="6 7">
    <name type="scientific">Pelomonas nitida</name>
    <dbReference type="NCBI Taxonomy" id="3299027"/>
    <lineage>
        <taxon>Bacteria</taxon>
        <taxon>Pseudomonadati</taxon>
        <taxon>Pseudomonadota</taxon>
        <taxon>Betaproteobacteria</taxon>
        <taxon>Burkholderiales</taxon>
        <taxon>Sphaerotilaceae</taxon>
        <taxon>Roseateles</taxon>
    </lineage>
</organism>
<sequence>MSSRLSDSRQRVVGAAAEMLAQHGLNATSIREMAKRAEAPLGSTYHHFPGGKQQVVCEAVAMAGARVQRQLEEHLRGGLEPGLQGFLALWRQSLLRSDFRIGCPIMAAAVEEPIDGEAVGILSAAAEVFEQWKTLLATALQTHGHTSEGAAGLATLIIAGVEGAIVMCRAERSIDAFDKVAGQLQVLCRLAGGLSKLR</sequence>
<dbReference type="InterPro" id="IPR001647">
    <property type="entry name" value="HTH_TetR"/>
</dbReference>
<dbReference type="InterPro" id="IPR009057">
    <property type="entry name" value="Homeodomain-like_sf"/>
</dbReference>
<keyword evidence="3" id="KW-0804">Transcription</keyword>
<evidence type="ECO:0000313" key="7">
    <source>
        <dbReference type="Proteomes" id="UP001606305"/>
    </source>
</evidence>
<dbReference type="SUPFAM" id="SSF48498">
    <property type="entry name" value="Tetracyclin repressor-like, C-terminal domain"/>
    <property type="match status" value="1"/>
</dbReference>
<dbReference type="PANTHER" id="PTHR47506:SF3">
    <property type="entry name" value="HTH-TYPE TRANSCRIPTIONAL REGULATOR LMRA"/>
    <property type="match status" value="1"/>
</dbReference>
<protein>
    <submittedName>
        <fullName evidence="6">TetR/AcrR family transcriptional regulator</fullName>
    </submittedName>
</protein>
<dbReference type="SUPFAM" id="SSF46689">
    <property type="entry name" value="Homeodomain-like"/>
    <property type="match status" value="1"/>
</dbReference>
<accession>A0ABW7G1E9</accession>
<evidence type="ECO:0000256" key="4">
    <source>
        <dbReference type="PROSITE-ProRule" id="PRU00335"/>
    </source>
</evidence>
<dbReference type="RefSeq" id="WP_394486391.1">
    <property type="nucleotide sequence ID" value="NZ_JBIGIA010000002.1"/>
</dbReference>
<feature type="DNA-binding region" description="H-T-H motif" evidence="4">
    <location>
        <begin position="29"/>
        <end position="48"/>
    </location>
</feature>
<evidence type="ECO:0000256" key="2">
    <source>
        <dbReference type="ARBA" id="ARBA00023125"/>
    </source>
</evidence>
<evidence type="ECO:0000313" key="6">
    <source>
        <dbReference type="EMBL" id="MFG6455728.1"/>
    </source>
</evidence>
<reference evidence="6 7" key="1">
    <citation type="submission" date="2024-09" db="EMBL/GenBank/DDBJ databases">
        <title>Novel species of the genus Pelomonas and Roseateles isolated from streams.</title>
        <authorList>
            <person name="Lu H."/>
        </authorList>
    </citation>
    <scope>NUCLEOTIDE SEQUENCE [LARGE SCALE GENOMIC DNA]</scope>
    <source>
        <strain evidence="6 7">BYS96W</strain>
    </source>
</reference>
<dbReference type="PANTHER" id="PTHR47506">
    <property type="entry name" value="TRANSCRIPTIONAL REGULATORY PROTEIN"/>
    <property type="match status" value="1"/>
</dbReference>
<dbReference type="Gene3D" id="1.10.357.10">
    <property type="entry name" value="Tetracycline Repressor, domain 2"/>
    <property type="match status" value="1"/>
</dbReference>
<dbReference type="Pfam" id="PF21993">
    <property type="entry name" value="TetR_C_13_2"/>
    <property type="match status" value="1"/>
</dbReference>
<proteinExistence type="predicted"/>